<protein>
    <submittedName>
        <fullName evidence="2">Uncharacterized protein</fullName>
    </submittedName>
</protein>
<dbReference type="AlphaFoldDB" id="A0AAP0HXN6"/>
<evidence type="ECO:0000313" key="2">
    <source>
        <dbReference type="EMBL" id="KAK9101622.1"/>
    </source>
</evidence>
<feature type="region of interest" description="Disordered" evidence="1">
    <location>
        <begin position="1"/>
        <end position="50"/>
    </location>
</feature>
<dbReference type="EMBL" id="JBBNAG010000010">
    <property type="protein sequence ID" value="KAK9101622.1"/>
    <property type="molecule type" value="Genomic_DNA"/>
</dbReference>
<dbReference type="Proteomes" id="UP001419268">
    <property type="component" value="Unassembled WGS sequence"/>
</dbReference>
<evidence type="ECO:0000256" key="1">
    <source>
        <dbReference type="SAM" id="MobiDB-lite"/>
    </source>
</evidence>
<comment type="caution">
    <text evidence="2">The sequence shown here is derived from an EMBL/GenBank/DDBJ whole genome shotgun (WGS) entry which is preliminary data.</text>
</comment>
<organism evidence="2 3">
    <name type="scientific">Stephania cephalantha</name>
    <dbReference type="NCBI Taxonomy" id="152367"/>
    <lineage>
        <taxon>Eukaryota</taxon>
        <taxon>Viridiplantae</taxon>
        <taxon>Streptophyta</taxon>
        <taxon>Embryophyta</taxon>
        <taxon>Tracheophyta</taxon>
        <taxon>Spermatophyta</taxon>
        <taxon>Magnoliopsida</taxon>
        <taxon>Ranunculales</taxon>
        <taxon>Menispermaceae</taxon>
        <taxon>Menispermoideae</taxon>
        <taxon>Cissampelideae</taxon>
        <taxon>Stephania</taxon>
    </lineage>
</organism>
<proteinExistence type="predicted"/>
<reference evidence="2 3" key="1">
    <citation type="submission" date="2024-01" db="EMBL/GenBank/DDBJ databases">
        <title>Genome assemblies of Stephania.</title>
        <authorList>
            <person name="Yang L."/>
        </authorList>
    </citation>
    <scope>NUCLEOTIDE SEQUENCE [LARGE SCALE GENOMIC DNA]</scope>
    <source>
        <strain evidence="2">JXDWG</strain>
        <tissue evidence="2">Leaf</tissue>
    </source>
</reference>
<gene>
    <name evidence="2" type="ORF">Scep_025052</name>
</gene>
<sequence length="119" mass="13006">MKYSNGGTNKSQSQSYGGGYRGVGNSNRGGRGNGRFRGRGGFKNTNNRPTCQICNKIGHTAAMCYYRSDMNYTGENAYNGSPQSQFHQSQMSVQPQRGAFLAHQVPAPAQQFYPTPQNA</sequence>
<keyword evidence="3" id="KW-1185">Reference proteome</keyword>
<accession>A0AAP0HXN6</accession>
<feature type="compositionally biased region" description="Polar residues" evidence="1">
    <location>
        <begin position="1"/>
        <end position="15"/>
    </location>
</feature>
<feature type="compositionally biased region" description="Gly residues" evidence="1">
    <location>
        <begin position="16"/>
        <end position="33"/>
    </location>
</feature>
<name>A0AAP0HXN6_9MAGN</name>
<evidence type="ECO:0000313" key="3">
    <source>
        <dbReference type="Proteomes" id="UP001419268"/>
    </source>
</evidence>